<dbReference type="AlphaFoldDB" id="A0A345YH85"/>
<dbReference type="OrthoDB" id="3671061at2"/>
<reference evidence="2" key="1">
    <citation type="submission" date="2018-07" db="EMBL/GenBank/DDBJ databases">
        <title>Genome sequence of Erythrobacter strain YH-07, an antagonistic bacterium isolated from Yellow Sea.</title>
        <authorList>
            <person name="Tang T."/>
            <person name="Liu Q."/>
            <person name="Sun X."/>
        </authorList>
    </citation>
    <scope>NUCLEOTIDE SEQUENCE [LARGE SCALE GENOMIC DNA]</scope>
    <source>
        <strain evidence="2">YH-07</strain>
    </source>
</reference>
<organism evidence="1 2">
    <name type="scientific">Erythrobacter aureus</name>
    <dbReference type="NCBI Taxonomy" id="2182384"/>
    <lineage>
        <taxon>Bacteria</taxon>
        <taxon>Pseudomonadati</taxon>
        <taxon>Pseudomonadota</taxon>
        <taxon>Alphaproteobacteria</taxon>
        <taxon>Sphingomonadales</taxon>
        <taxon>Erythrobacteraceae</taxon>
        <taxon>Erythrobacter/Porphyrobacter group</taxon>
        <taxon>Erythrobacter</taxon>
    </lineage>
</organism>
<dbReference type="InterPro" id="IPR046674">
    <property type="entry name" value="DUF6544"/>
</dbReference>
<proteinExistence type="predicted"/>
<accession>A0A345YH85</accession>
<dbReference type="Pfam" id="PF20181">
    <property type="entry name" value="DUF6544"/>
    <property type="match status" value="1"/>
</dbReference>
<dbReference type="EMBL" id="CP031357">
    <property type="protein sequence ID" value="AXK43287.1"/>
    <property type="molecule type" value="Genomic_DNA"/>
</dbReference>
<keyword evidence="2" id="KW-1185">Reference proteome</keyword>
<gene>
    <name evidence="1" type="ORF">DVR09_14070</name>
</gene>
<protein>
    <submittedName>
        <fullName evidence="1">Uncharacterized protein</fullName>
    </submittedName>
</protein>
<evidence type="ECO:0000313" key="2">
    <source>
        <dbReference type="Proteomes" id="UP000254508"/>
    </source>
</evidence>
<sequence length="282" mass="31421">MLKILIVLAVIVAVCFASLAFWRWNDTRIERAVWDKLAAADKTTPERFDRAMVEDLPEAARRYFDYTITPGTPLSSIVMLEMEGKLGLGDKGNPGYRDFRASQILAPPRGFVWRLDAGAIGGSDGLESSRSWTRFWFMGLVPVVRVSDDSDHLRSAFGRLVAEAAFWAPASLLPSDHVRWEEAGPKTARAIVSNGSFEQAVEIGIAADGRPTAVTIQRWSSANPEETYRFQPFGGSLSDFRDFGGYRIPTRVEGGNHFGTDAYFPFFKARIRSARFVNLEAE</sequence>
<evidence type="ECO:0000313" key="1">
    <source>
        <dbReference type="EMBL" id="AXK43287.1"/>
    </source>
</evidence>
<name>A0A345YH85_9SPHN</name>
<dbReference type="Proteomes" id="UP000254508">
    <property type="component" value="Chromosome"/>
</dbReference>
<dbReference type="RefSeq" id="WP_115417599.1">
    <property type="nucleotide sequence ID" value="NZ_CP031357.1"/>
</dbReference>
<dbReference type="KEGG" id="err:DVR09_14070"/>